<evidence type="ECO:0000256" key="1">
    <source>
        <dbReference type="SAM" id="SignalP"/>
    </source>
</evidence>
<evidence type="ECO:0000313" key="2">
    <source>
        <dbReference type="EMBL" id="CAJ0557801.1"/>
    </source>
</evidence>
<name>A0AA36C453_9BILA</name>
<evidence type="ECO:0000313" key="3">
    <source>
        <dbReference type="Proteomes" id="UP001177023"/>
    </source>
</evidence>
<dbReference type="EMBL" id="CATQJA010000106">
    <property type="protein sequence ID" value="CAJ0557801.1"/>
    <property type="molecule type" value="Genomic_DNA"/>
</dbReference>
<proteinExistence type="predicted"/>
<keyword evidence="3" id="KW-1185">Reference proteome</keyword>
<gene>
    <name evidence="2" type="ORF">MSPICULIGERA_LOCUS553</name>
</gene>
<feature type="non-terminal residue" evidence="2">
    <location>
        <position position="1"/>
    </location>
</feature>
<comment type="caution">
    <text evidence="2">The sequence shown here is derived from an EMBL/GenBank/DDBJ whole genome shotgun (WGS) entry which is preliminary data.</text>
</comment>
<dbReference type="Proteomes" id="UP001177023">
    <property type="component" value="Unassembled WGS sequence"/>
</dbReference>
<protein>
    <submittedName>
        <fullName evidence="2">Uncharacterized protein</fullName>
    </submittedName>
</protein>
<keyword evidence="1" id="KW-0732">Signal</keyword>
<organism evidence="2 3">
    <name type="scientific">Mesorhabditis spiculigera</name>
    <dbReference type="NCBI Taxonomy" id="96644"/>
    <lineage>
        <taxon>Eukaryota</taxon>
        <taxon>Metazoa</taxon>
        <taxon>Ecdysozoa</taxon>
        <taxon>Nematoda</taxon>
        <taxon>Chromadorea</taxon>
        <taxon>Rhabditida</taxon>
        <taxon>Rhabditina</taxon>
        <taxon>Rhabditomorpha</taxon>
        <taxon>Rhabditoidea</taxon>
        <taxon>Rhabditidae</taxon>
        <taxon>Mesorhabditinae</taxon>
        <taxon>Mesorhabditis</taxon>
    </lineage>
</organism>
<feature type="chain" id="PRO_5041282316" evidence="1">
    <location>
        <begin position="17"/>
        <end position="92"/>
    </location>
</feature>
<feature type="signal peptide" evidence="1">
    <location>
        <begin position="1"/>
        <end position="16"/>
    </location>
</feature>
<reference evidence="2" key="1">
    <citation type="submission" date="2023-06" db="EMBL/GenBank/DDBJ databases">
        <authorList>
            <person name="Delattre M."/>
        </authorList>
    </citation>
    <scope>NUCLEOTIDE SEQUENCE</scope>
    <source>
        <strain evidence="2">AF72</strain>
    </source>
</reference>
<sequence length="92" mass="10110">MKLVLVFFAFIAVSLAVVCKECKTLAQIVIDQHPTNQSECLKFYNDGTKKACENWVWSYPCIKALAAVDTDVCADILKGSSANDACEGRPFC</sequence>
<dbReference type="AlphaFoldDB" id="A0AA36C453"/>
<accession>A0AA36C453</accession>